<evidence type="ECO:0000313" key="1">
    <source>
        <dbReference type="EMBL" id="KAI7996538.1"/>
    </source>
</evidence>
<gene>
    <name evidence="1" type="ORF">LOK49_LG10G01742</name>
</gene>
<protein>
    <submittedName>
        <fullName evidence="1">Replication factor C subunit 5</fullName>
    </submittedName>
</protein>
<name>A0ACC0G618_9ERIC</name>
<reference evidence="1 2" key="1">
    <citation type="journal article" date="2022" name="Plant J.">
        <title>Chromosome-level genome of Camellia lanceoleosa provides a valuable resource for understanding genome evolution and self-incompatibility.</title>
        <authorList>
            <person name="Gong W."/>
            <person name="Xiao S."/>
            <person name="Wang L."/>
            <person name="Liao Z."/>
            <person name="Chang Y."/>
            <person name="Mo W."/>
            <person name="Hu G."/>
            <person name="Li W."/>
            <person name="Zhao G."/>
            <person name="Zhu H."/>
            <person name="Hu X."/>
            <person name="Ji K."/>
            <person name="Xiang X."/>
            <person name="Song Q."/>
            <person name="Yuan D."/>
            <person name="Jin S."/>
            <person name="Zhang L."/>
        </authorList>
    </citation>
    <scope>NUCLEOTIDE SEQUENCE [LARGE SCALE GENOMIC DNA]</scope>
    <source>
        <strain evidence="1">SQ_2022a</strain>
    </source>
</reference>
<accession>A0ACC0G618</accession>
<dbReference type="Proteomes" id="UP001060215">
    <property type="component" value="Chromosome 10"/>
</dbReference>
<keyword evidence="2" id="KW-1185">Reference proteome</keyword>
<sequence>MAGSVHSHGVGGGMADSKVYTPIGGRSRSARLEMLITTTQHSIRDANNPARGDLDRVPFKGYGNYCRLGPDARDEADAMTKDAQFALRRVIEKYTKSTRFALIYNHVNKIIPALQSGCIRFQFAPLDAINVSERLKHVIQAERLDVPECGLKALVRLSNGGMRKALNILQDDVVIQFINPKVQASIAANTWVVSGSPQTKSIFSSLSSR</sequence>
<dbReference type="EMBL" id="CM045767">
    <property type="protein sequence ID" value="KAI7996538.1"/>
    <property type="molecule type" value="Genomic_DNA"/>
</dbReference>
<proteinExistence type="predicted"/>
<comment type="caution">
    <text evidence="1">The sequence shown here is derived from an EMBL/GenBank/DDBJ whole genome shotgun (WGS) entry which is preliminary data.</text>
</comment>
<organism evidence="1 2">
    <name type="scientific">Camellia lanceoleosa</name>
    <dbReference type="NCBI Taxonomy" id="1840588"/>
    <lineage>
        <taxon>Eukaryota</taxon>
        <taxon>Viridiplantae</taxon>
        <taxon>Streptophyta</taxon>
        <taxon>Embryophyta</taxon>
        <taxon>Tracheophyta</taxon>
        <taxon>Spermatophyta</taxon>
        <taxon>Magnoliopsida</taxon>
        <taxon>eudicotyledons</taxon>
        <taxon>Gunneridae</taxon>
        <taxon>Pentapetalae</taxon>
        <taxon>asterids</taxon>
        <taxon>Ericales</taxon>
        <taxon>Theaceae</taxon>
        <taxon>Camellia</taxon>
    </lineage>
</organism>
<evidence type="ECO:0000313" key="2">
    <source>
        <dbReference type="Proteomes" id="UP001060215"/>
    </source>
</evidence>